<dbReference type="AlphaFoldDB" id="A0A8S1LTZ1"/>
<dbReference type="OMA" id="NDIHEHE"/>
<organism evidence="2 3">
    <name type="scientific">Paramecium primaurelia</name>
    <dbReference type="NCBI Taxonomy" id="5886"/>
    <lineage>
        <taxon>Eukaryota</taxon>
        <taxon>Sar</taxon>
        <taxon>Alveolata</taxon>
        <taxon>Ciliophora</taxon>
        <taxon>Intramacronucleata</taxon>
        <taxon>Oligohymenophorea</taxon>
        <taxon>Peniculida</taxon>
        <taxon>Parameciidae</taxon>
        <taxon>Paramecium</taxon>
    </lineage>
</organism>
<evidence type="ECO:0000313" key="3">
    <source>
        <dbReference type="Proteomes" id="UP000688137"/>
    </source>
</evidence>
<evidence type="ECO:0000256" key="1">
    <source>
        <dbReference type="SAM" id="Phobius"/>
    </source>
</evidence>
<dbReference type="EMBL" id="CAJJDM010000043">
    <property type="protein sequence ID" value="CAD8069103.1"/>
    <property type="molecule type" value="Genomic_DNA"/>
</dbReference>
<protein>
    <recommendedName>
        <fullName evidence="4">Transmembrane protein</fullName>
    </recommendedName>
</protein>
<dbReference type="Proteomes" id="UP000688137">
    <property type="component" value="Unassembled WGS sequence"/>
</dbReference>
<sequence length="520" mass="60149">MSSQSSSRNSAVKATLKVYSEMREDESCKLAMRFTQLKIVLATHKLVGFCYKIKSVRLQHYFDVLLLTKTSNIQSVPILQKPQQVQIQYLTPPTKKKSVKFQPKYSIAPFLLLQSIIKQHLHKNFNILQYNQNNKNKQISFNNIILQLFRKKQTQNFGILKTRLLQSKTFRRISLIINQKIKSIQLEVLLTISQNINNINHHSQQVSLLDSEFSQQQQIIQENDNDIHEHEINNQMMSAKEQLAMKFASTSLLIGILSQVMIKAQFAFLLHLRQGNNQKQDIREIKSIDISENLDQSQIEEEKIKPKIIAANQINHFLIQKLKQYFDQINECPSRSASPFRSSSPTRSARPSIKFFQGEKKSRSQNLNLKLLLVGQKMFKEDDPQQKSTDITANEKKSSFNVLPGVRYVTQYSDISKNAISDSEATEQSIITDSINTQQSIRTSILMKKQTNQQNKQNDKKETLNSAIQQYLIPIKSQKNSPERVSKKTIEKQNKSQFSKITFLYCFPIIIIILIIILMK</sequence>
<keyword evidence="1" id="KW-0472">Membrane</keyword>
<proteinExistence type="predicted"/>
<accession>A0A8S1LTZ1</accession>
<evidence type="ECO:0008006" key="4">
    <source>
        <dbReference type="Google" id="ProtNLM"/>
    </source>
</evidence>
<keyword evidence="1" id="KW-1133">Transmembrane helix</keyword>
<name>A0A8S1LTZ1_PARPR</name>
<feature type="transmembrane region" description="Helical" evidence="1">
    <location>
        <begin position="501"/>
        <end position="519"/>
    </location>
</feature>
<keyword evidence="3" id="KW-1185">Reference proteome</keyword>
<gene>
    <name evidence="2" type="ORF">PPRIM_AZ9-3.1.T0430199</name>
</gene>
<evidence type="ECO:0000313" key="2">
    <source>
        <dbReference type="EMBL" id="CAD8069103.1"/>
    </source>
</evidence>
<keyword evidence="1" id="KW-0812">Transmembrane</keyword>
<comment type="caution">
    <text evidence="2">The sequence shown here is derived from an EMBL/GenBank/DDBJ whole genome shotgun (WGS) entry which is preliminary data.</text>
</comment>
<reference evidence="2" key="1">
    <citation type="submission" date="2021-01" db="EMBL/GenBank/DDBJ databases">
        <authorList>
            <consortium name="Genoscope - CEA"/>
            <person name="William W."/>
        </authorList>
    </citation>
    <scope>NUCLEOTIDE SEQUENCE</scope>
</reference>